<dbReference type="InterPro" id="IPR050923">
    <property type="entry name" value="Cell_Proc_Reg/RNA_Proc"/>
</dbReference>
<evidence type="ECO:0000313" key="2">
    <source>
        <dbReference type="EMBL" id="CAB4668202.1"/>
    </source>
</evidence>
<name>A0A6J7TSG0_9ZZZZ</name>
<sequence length="149" mass="16416">MNADRSDRELTTTLHLAVRGVVSDSPSQKSLESLELLTSEEREVIANLNRDDAMLLVHRGARKGSRFLLNLTDSTIGRAPESDIFLDDVTVSRVHAKISQSSSKEFTLVDSGSLNGTYVNNVSITNLVLSNGDEVQIGKFHMLFLRGEK</sequence>
<dbReference type="SMART" id="SM00240">
    <property type="entry name" value="FHA"/>
    <property type="match status" value="1"/>
</dbReference>
<evidence type="ECO:0000313" key="4">
    <source>
        <dbReference type="EMBL" id="CAB4911120.1"/>
    </source>
</evidence>
<dbReference type="PANTHER" id="PTHR23308">
    <property type="entry name" value="NUCLEAR INHIBITOR OF PROTEIN PHOSPHATASE-1"/>
    <property type="match status" value="1"/>
</dbReference>
<proteinExistence type="predicted"/>
<dbReference type="Pfam" id="PF00498">
    <property type="entry name" value="FHA"/>
    <property type="match status" value="1"/>
</dbReference>
<dbReference type="EMBL" id="CAFBLE010000016">
    <property type="protein sequence ID" value="CAB4876235.1"/>
    <property type="molecule type" value="Genomic_DNA"/>
</dbReference>
<dbReference type="AlphaFoldDB" id="A0A6J7TSG0"/>
<protein>
    <submittedName>
        <fullName evidence="5">Unannotated protein</fullName>
    </submittedName>
</protein>
<evidence type="ECO:0000313" key="3">
    <source>
        <dbReference type="EMBL" id="CAB4876235.1"/>
    </source>
</evidence>
<dbReference type="Gene3D" id="2.60.200.20">
    <property type="match status" value="1"/>
</dbReference>
<gene>
    <name evidence="2" type="ORF">UFOPK2289_00964</name>
    <name evidence="3" type="ORF">UFOPK3346_01348</name>
    <name evidence="4" type="ORF">UFOPK3670_00024</name>
    <name evidence="5" type="ORF">UFOPK4308_00473</name>
</gene>
<dbReference type="InterPro" id="IPR008984">
    <property type="entry name" value="SMAD_FHA_dom_sf"/>
</dbReference>
<dbReference type="InterPro" id="IPR000253">
    <property type="entry name" value="FHA_dom"/>
</dbReference>
<accession>A0A6J7TSG0</accession>
<dbReference type="PROSITE" id="PS50006">
    <property type="entry name" value="FHA_DOMAIN"/>
    <property type="match status" value="1"/>
</dbReference>
<dbReference type="EMBL" id="CAEZWT010000027">
    <property type="protein sequence ID" value="CAB4668202.1"/>
    <property type="molecule type" value="Genomic_DNA"/>
</dbReference>
<evidence type="ECO:0000259" key="1">
    <source>
        <dbReference type="PROSITE" id="PS50006"/>
    </source>
</evidence>
<dbReference type="SUPFAM" id="SSF49879">
    <property type="entry name" value="SMAD/FHA domain"/>
    <property type="match status" value="1"/>
</dbReference>
<dbReference type="EMBL" id="CAFBQL010000002">
    <property type="protein sequence ID" value="CAB5055587.1"/>
    <property type="molecule type" value="Genomic_DNA"/>
</dbReference>
<organism evidence="5">
    <name type="scientific">freshwater metagenome</name>
    <dbReference type="NCBI Taxonomy" id="449393"/>
    <lineage>
        <taxon>unclassified sequences</taxon>
        <taxon>metagenomes</taxon>
        <taxon>ecological metagenomes</taxon>
    </lineage>
</organism>
<reference evidence="5" key="1">
    <citation type="submission" date="2020-05" db="EMBL/GenBank/DDBJ databases">
        <authorList>
            <person name="Chiriac C."/>
            <person name="Salcher M."/>
            <person name="Ghai R."/>
            <person name="Kavagutti S V."/>
        </authorList>
    </citation>
    <scope>NUCLEOTIDE SEQUENCE</scope>
</reference>
<evidence type="ECO:0000313" key="5">
    <source>
        <dbReference type="EMBL" id="CAB5055587.1"/>
    </source>
</evidence>
<feature type="domain" description="FHA" evidence="1">
    <location>
        <begin position="74"/>
        <end position="124"/>
    </location>
</feature>
<dbReference type="EMBL" id="CAFBMV010000001">
    <property type="protein sequence ID" value="CAB4911120.1"/>
    <property type="molecule type" value="Genomic_DNA"/>
</dbReference>